<dbReference type="InterPro" id="IPR027304">
    <property type="entry name" value="Trigger_fact/SurA_dom_sf"/>
</dbReference>
<sequence length="464" mass="51453">MTETKDQVEAAPAAEEVKAETAVAESAKEEAVKVEPNPLERKVEVSVSRADIEKEVQKRLKQYAKKAKFHGFRPGKAPMSMVAATYGFEAEQEAINQLAVDAASKALQEGKFEIVGQPSIYPAEKQDEEGLVKFEVAFEVFPEVKVPDLKGVKVTEFECALTEEDVNKTLDVMRKQRTTYSKVERPAQDNDLVTVDFEGKLNGEVFKGGKADNYKFVLGAGQMLPAFEDAIKGMAIGEEKTFPLTFPAEYPSQELAGKEVSFTVKLTGVEEPHLPELNDEFASSLGITEGGVAQLTADVKENLERELKNRLTNKTKQSVMDALLKASEFPVPHALVEEERLKMVEAQKEMLKARGLTLPDTVFANKELMLDAATNRVRLGLLIQEIIKAEDIKATPEEVKALATDISKSFEDPEEVINWYLNDPQRKSELIGVVLENNVVNWALKNADTQKETVKFEDLMAAQA</sequence>
<dbReference type="GO" id="GO:0043022">
    <property type="term" value="F:ribosome binding"/>
    <property type="evidence" value="ECO:0007669"/>
    <property type="project" value="TreeGrafter"/>
</dbReference>
<keyword evidence="11" id="KW-0963">Cytoplasm</keyword>
<dbReference type="InterPro" id="IPR008880">
    <property type="entry name" value="Trigger_fac_C"/>
</dbReference>
<dbReference type="GO" id="GO:0051083">
    <property type="term" value="P:'de novo' cotranslational protein folding"/>
    <property type="evidence" value="ECO:0007669"/>
    <property type="project" value="TreeGrafter"/>
</dbReference>
<reference evidence="17" key="1">
    <citation type="submission" date="2017-05" db="EMBL/GenBank/DDBJ databases">
        <title>Improved OligoMM genomes.</title>
        <authorList>
            <person name="Garzetti D."/>
        </authorList>
    </citation>
    <scope>NUCLEOTIDE SEQUENCE [LARGE SCALE GENOMIC DNA]</scope>
    <source>
        <strain evidence="17">YL45</strain>
    </source>
</reference>
<evidence type="ECO:0000256" key="7">
    <source>
        <dbReference type="ARBA" id="ARBA00023186"/>
    </source>
</evidence>
<dbReference type="GO" id="GO:0015031">
    <property type="term" value="P:protein transport"/>
    <property type="evidence" value="ECO:0007669"/>
    <property type="project" value="UniProtKB-UniRule"/>
</dbReference>
<evidence type="ECO:0000256" key="3">
    <source>
        <dbReference type="ARBA" id="ARBA00013194"/>
    </source>
</evidence>
<dbReference type="SUPFAM" id="SSF102735">
    <property type="entry name" value="Trigger factor ribosome-binding domain"/>
    <property type="match status" value="1"/>
</dbReference>
<evidence type="ECO:0000256" key="11">
    <source>
        <dbReference type="HAMAP-Rule" id="MF_00303"/>
    </source>
</evidence>
<keyword evidence="6 11" id="KW-0697">Rotamase</keyword>
<dbReference type="PANTHER" id="PTHR30560">
    <property type="entry name" value="TRIGGER FACTOR CHAPERONE AND PEPTIDYL-PROLYL CIS/TRANS ISOMERASE"/>
    <property type="match status" value="1"/>
</dbReference>
<dbReference type="InterPro" id="IPR037041">
    <property type="entry name" value="Trigger_fac_C_sf"/>
</dbReference>
<evidence type="ECO:0000256" key="1">
    <source>
        <dbReference type="ARBA" id="ARBA00000971"/>
    </source>
</evidence>
<dbReference type="Gene3D" id="1.10.3120.10">
    <property type="entry name" value="Trigger factor, C-terminal domain"/>
    <property type="match status" value="1"/>
</dbReference>
<proteinExistence type="inferred from homology"/>
<comment type="domain">
    <text evidence="11">Consists of 3 domains; the N-terminus binds the ribosome, the middle domain has PPIase activity, while the C-terminus has intrinsic chaperone activity on its own.</text>
</comment>
<name>A0A227KE04_9BURK</name>
<dbReference type="GO" id="GO:0051301">
    <property type="term" value="P:cell division"/>
    <property type="evidence" value="ECO:0007669"/>
    <property type="project" value="UniProtKB-KW"/>
</dbReference>
<comment type="similarity">
    <text evidence="2 11 13">Belongs to the FKBP-type PPIase family. Tig subfamily.</text>
</comment>
<dbReference type="SUPFAM" id="SSF54534">
    <property type="entry name" value="FKBP-like"/>
    <property type="match status" value="1"/>
</dbReference>
<feature type="compositionally biased region" description="Low complexity" evidence="14">
    <location>
        <begin position="9"/>
        <end position="22"/>
    </location>
</feature>
<comment type="catalytic activity">
    <reaction evidence="1 11 12">
        <text>[protein]-peptidylproline (omega=180) = [protein]-peptidylproline (omega=0)</text>
        <dbReference type="Rhea" id="RHEA:16237"/>
        <dbReference type="Rhea" id="RHEA-COMP:10747"/>
        <dbReference type="Rhea" id="RHEA-COMP:10748"/>
        <dbReference type="ChEBI" id="CHEBI:83833"/>
        <dbReference type="ChEBI" id="CHEBI:83834"/>
        <dbReference type="EC" id="5.2.1.8"/>
    </reaction>
</comment>
<dbReference type="Gene3D" id="3.10.50.40">
    <property type="match status" value="1"/>
</dbReference>
<dbReference type="AlphaFoldDB" id="A0A227KE04"/>
<evidence type="ECO:0000256" key="5">
    <source>
        <dbReference type="ARBA" id="ARBA00022618"/>
    </source>
</evidence>
<comment type="subcellular location">
    <subcellularLocation>
        <location evidence="11">Cytoplasm</location>
    </subcellularLocation>
    <text evidence="11">About half TF is bound to the ribosome near the polypeptide exit tunnel while the other half is free in the cytoplasm.</text>
</comment>
<accession>A0A227KE04</accession>
<dbReference type="InterPro" id="IPR036611">
    <property type="entry name" value="Trigger_fac_ribosome-bd_sf"/>
</dbReference>
<keyword evidence="17" id="KW-1185">Reference proteome</keyword>
<keyword evidence="7 11" id="KW-0143">Chaperone</keyword>
<evidence type="ECO:0000259" key="15">
    <source>
        <dbReference type="PROSITE" id="PS50059"/>
    </source>
</evidence>
<evidence type="ECO:0000256" key="12">
    <source>
        <dbReference type="PROSITE-ProRule" id="PRU00277"/>
    </source>
</evidence>
<dbReference type="Gene3D" id="3.30.70.1050">
    <property type="entry name" value="Trigger factor ribosome-binding domain"/>
    <property type="match status" value="1"/>
</dbReference>
<gene>
    <name evidence="11" type="primary">tig</name>
    <name evidence="16" type="ORF">ADH67_10150</name>
</gene>
<dbReference type="HAMAP" id="MF_00303">
    <property type="entry name" value="Trigger_factor_Tig"/>
    <property type="match status" value="1"/>
</dbReference>
<dbReference type="InterPro" id="IPR008881">
    <property type="entry name" value="Trigger_fac_ribosome-bd_bac"/>
</dbReference>
<evidence type="ECO:0000256" key="4">
    <source>
        <dbReference type="ARBA" id="ARBA00016902"/>
    </source>
</evidence>
<dbReference type="PIRSF" id="PIRSF003095">
    <property type="entry name" value="Trigger_factor"/>
    <property type="match status" value="1"/>
</dbReference>
<dbReference type="NCBIfam" id="TIGR00115">
    <property type="entry name" value="tig"/>
    <property type="match status" value="1"/>
</dbReference>
<dbReference type="Proteomes" id="UP000214610">
    <property type="component" value="Unassembled WGS sequence"/>
</dbReference>
<dbReference type="RefSeq" id="WP_066595760.1">
    <property type="nucleotide sequence ID" value="NZ_CP065313.1"/>
</dbReference>
<evidence type="ECO:0000256" key="6">
    <source>
        <dbReference type="ARBA" id="ARBA00023110"/>
    </source>
</evidence>
<organism evidence="16 17">
    <name type="scientific">Turicimonas muris</name>
    <dbReference type="NCBI Taxonomy" id="1796652"/>
    <lineage>
        <taxon>Bacteria</taxon>
        <taxon>Pseudomonadati</taxon>
        <taxon>Pseudomonadota</taxon>
        <taxon>Betaproteobacteria</taxon>
        <taxon>Burkholderiales</taxon>
        <taxon>Sutterellaceae</taxon>
        <taxon>Turicimonas</taxon>
    </lineage>
</organism>
<evidence type="ECO:0000256" key="8">
    <source>
        <dbReference type="ARBA" id="ARBA00023235"/>
    </source>
</evidence>
<dbReference type="GO" id="GO:0043335">
    <property type="term" value="P:protein unfolding"/>
    <property type="evidence" value="ECO:0007669"/>
    <property type="project" value="TreeGrafter"/>
</dbReference>
<evidence type="ECO:0000313" key="16">
    <source>
        <dbReference type="EMBL" id="OXE45851.1"/>
    </source>
</evidence>
<feature type="domain" description="PPIase FKBP-type" evidence="15">
    <location>
        <begin position="190"/>
        <end position="250"/>
    </location>
</feature>
<dbReference type="Pfam" id="PF05697">
    <property type="entry name" value="Trigger_N"/>
    <property type="match status" value="1"/>
</dbReference>
<dbReference type="InterPro" id="IPR005215">
    <property type="entry name" value="Trig_fac"/>
</dbReference>
<keyword evidence="5 11" id="KW-0132">Cell division</keyword>
<comment type="function">
    <text evidence="11">Involved in protein export. Acts as a chaperone by maintaining the newly synthesized protein in an open conformation. Functions as a peptidyl-prolyl cis-trans isomerase.</text>
</comment>
<dbReference type="EMBL" id="NHMP01000007">
    <property type="protein sequence ID" value="OXE45851.1"/>
    <property type="molecule type" value="Genomic_DNA"/>
</dbReference>
<dbReference type="GO" id="GO:0005737">
    <property type="term" value="C:cytoplasm"/>
    <property type="evidence" value="ECO:0007669"/>
    <property type="project" value="UniProtKB-SubCell"/>
</dbReference>
<dbReference type="InterPro" id="IPR001179">
    <property type="entry name" value="PPIase_FKBP_dom"/>
</dbReference>
<evidence type="ECO:0000256" key="10">
    <source>
        <dbReference type="ARBA" id="ARBA00029986"/>
    </source>
</evidence>
<comment type="caution">
    <text evidence="16">The sequence shown here is derived from an EMBL/GenBank/DDBJ whole genome shotgun (WGS) entry which is preliminary data.</text>
</comment>
<evidence type="ECO:0000256" key="14">
    <source>
        <dbReference type="SAM" id="MobiDB-lite"/>
    </source>
</evidence>
<keyword evidence="8 11" id="KW-0413">Isomerase</keyword>
<dbReference type="EC" id="5.2.1.8" evidence="3 11"/>
<protein>
    <recommendedName>
        <fullName evidence="4 11">Trigger factor</fullName>
        <shortName evidence="11">TF</shortName>
        <ecNumber evidence="3 11">5.2.1.8</ecNumber>
    </recommendedName>
    <alternativeName>
        <fullName evidence="10 11">PPIase</fullName>
    </alternativeName>
</protein>
<dbReference type="GO" id="GO:0044183">
    <property type="term" value="F:protein folding chaperone"/>
    <property type="evidence" value="ECO:0007669"/>
    <property type="project" value="TreeGrafter"/>
</dbReference>
<dbReference type="SUPFAM" id="SSF109998">
    <property type="entry name" value="Triger factor/SurA peptide-binding domain-like"/>
    <property type="match status" value="1"/>
</dbReference>
<keyword evidence="9 11" id="KW-0131">Cell cycle</keyword>
<dbReference type="GO" id="GO:0003755">
    <property type="term" value="F:peptidyl-prolyl cis-trans isomerase activity"/>
    <property type="evidence" value="ECO:0007669"/>
    <property type="project" value="UniProtKB-UniRule"/>
</dbReference>
<evidence type="ECO:0000313" key="17">
    <source>
        <dbReference type="Proteomes" id="UP000214610"/>
    </source>
</evidence>
<dbReference type="PANTHER" id="PTHR30560:SF3">
    <property type="entry name" value="TRIGGER FACTOR-LIKE PROTEIN TIG, CHLOROPLASTIC"/>
    <property type="match status" value="1"/>
</dbReference>
<dbReference type="InterPro" id="IPR046357">
    <property type="entry name" value="PPIase_dom_sf"/>
</dbReference>
<dbReference type="Pfam" id="PF00254">
    <property type="entry name" value="FKBP_C"/>
    <property type="match status" value="1"/>
</dbReference>
<dbReference type="Pfam" id="PF05698">
    <property type="entry name" value="Trigger_C"/>
    <property type="match status" value="1"/>
</dbReference>
<dbReference type="PROSITE" id="PS50059">
    <property type="entry name" value="FKBP_PPIASE"/>
    <property type="match status" value="1"/>
</dbReference>
<dbReference type="FunFam" id="3.10.50.40:FF:000001">
    <property type="entry name" value="Trigger factor"/>
    <property type="match status" value="1"/>
</dbReference>
<evidence type="ECO:0000256" key="13">
    <source>
        <dbReference type="RuleBase" id="RU003914"/>
    </source>
</evidence>
<evidence type="ECO:0000256" key="2">
    <source>
        <dbReference type="ARBA" id="ARBA00005464"/>
    </source>
</evidence>
<evidence type="ECO:0000256" key="9">
    <source>
        <dbReference type="ARBA" id="ARBA00023306"/>
    </source>
</evidence>
<dbReference type="GeneID" id="78361371"/>
<feature type="region of interest" description="Disordered" evidence="14">
    <location>
        <begin position="1"/>
        <end position="22"/>
    </location>
</feature>